<dbReference type="RefSeq" id="WP_229782359.1">
    <property type="nucleotide sequence ID" value="NZ_BMPA01000001.1"/>
</dbReference>
<name>A0A7X5YEH5_9BACT</name>
<dbReference type="AlphaFoldDB" id="A0A7X5YEH5"/>
<gene>
    <name evidence="2" type="ORF">GGR15_003109</name>
</gene>
<evidence type="ECO:0008006" key="4">
    <source>
        <dbReference type="Google" id="ProtNLM"/>
    </source>
</evidence>
<dbReference type="GeneID" id="86892263"/>
<keyword evidence="1" id="KW-1133">Transmembrane helix</keyword>
<accession>A0A7X5YEH5</accession>
<keyword evidence="1" id="KW-0472">Membrane</keyword>
<dbReference type="Pfam" id="PF09411">
    <property type="entry name" value="PagL"/>
    <property type="match status" value="1"/>
</dbReference>
<dbReference type="InterPro" id="IPR018550">
    <property type="entry name" value="Lipid-A_deacylase-rel"/>
</dbReference>
<keyword evidence="1" id="KW-0812">Transmembrane</keyword>
<dbReference type="Proteomes" id="UP000576368">
    <property type="component" value="Unassembled WGS sequence"/>
</dbReference>
<comment type="caution">
    <text evidence="2">The sequence shown here is derived from an EMBL/GenBank/DDBJ whole genome shotgun (WGS) entry which is preliminary data.</text>
</comment>
<evidence type="ECO:0000313" key="2">
    <source>
        <dbReference type="EMBL" id="NJC19475.1"/>
    </source>
</evidence>
<sequence>MNGVCMDGIKRILRVVVFLGIIFVGSVLCVAGQGNDSLVDVSLRKFVHGLRVEGRPEYIFPTSSFLKGANAEGRIIRGAFSTHVKYLFRYRPGSVDEQIYGDVYQGVGLGFYDFGESRQLGNPVAFYLFQGARISSLAPWLSLHYEWNFGLSAGWKPYDSYYNSYNTMIGSKVNAYINANFYLRWRLSPRVSLLSGLTVSHFSNGNTKIPNAGLNTIGGNIGLECNFYRKDDLKSLERKVTLTTQPFRRHFTYDFVFFGSWHDRLVKTSDGFSPSPEAYPVFGFNFTPMYNLNYKLRLGVSLDGTFDGGANLYTDGNVYGSVDKSDIVRPPLGDQFALGLSGRAEYVMPFFVVGVGIGANVIGKNDLNMFYQLLTLKIALSRAVFLHVGYRLQNFNEPNFLMLGIGFRFNGKYTAF</sequence>
<proteinExistence type="predicted"/>
<dbReference type="EMBL" id="JAATLI010000011">
    <property type="protein sequence ID" value="NJC19475.1"/>
    <property type="molecule type" value="Genomic_DNA"/>
</dbReference>
<evidence type="ECO:0000313" key="3">
    <source>
        <dbReference type="Proteomes" id="UP000576368"/>
    </source>
</evidence>
<organism evidence="2 3">
    <name type="scientific">Butyricimonas paravirosa</name>
    <dbReference type="NCBI Taxonomy" id="1472417"/>
    <lineage>
        <taxon>Bacteria</taxon>
        <taxon>Pseudomonadati</taxon>
        <taxon>Bacteroidota</taxon>
        <taxon>Bacteroidia</taxon>
        <taxon>Bacteroidales</taxon>
        <taxon>Odoribacteraceae</taxon>
        <taxon>Butyricimonas</taxon>
    </lineage>
</organism>
<reference evidence="2 3" key="1">
    <citation type="submission" date="2020-03" db="EMBL/GenBank/DDBJ databases">
        <title>Genomic Encyclopedia of Type Strains, Phase IV (KMG-IV): sequencing the most valuable type-strain genomes for metagenomic binning, comparative biology and taxonomic classification.</title>
        <authorList>
            <person name="Goeker M."/>
        </authorList>
    </citation>
    <scope>NUCLEOTIDE SEQUENCE [LARGE SCALE GENOMIC DNA]</scope>
    <source>
        <strain evidence="2 3">DSM 105722</strain>
    </source>
</reference>
<feature type="transmembrane region" description="Helical" evidence="1">
    <location>
        <begin position="12"/>
        <end position="34"/>
    </location>
</feature>
<evidence type="ECO:0000256" key="1">
    <source>
        <dbReference type="SAM" id="Phobius"/>
    </source>
</evidence>
<protein>
    <recommendedName>
        <fullName evidence="4">Acyloxyacyl hydrolase</fullName>
    </recommendedName>
</protein>